<reference evidence="1" key="1">
    <citation type="submission" date="2018-02" db="EMBL/GenBank/DDBJ databases">
        <title>Rhizophora mucronata_Transcriptome.</title>
        <authorList>
            <person name="Meera S.P."/>
            <person name="Sreeshan A."/>
            <person name="Augustine A."/>
        </authorList>
    </citation>
    <scope>NUCLEOTIDE SEQUENCE</scope>
    <source>
        <tissue evidence="1">Leaf</tissue>
    </source>
</reference>
<dbReference type="AlphaFoldDB" id="A0A2P2M0B0"/>
<accession>A0A2P2M0B0</accession>
<name>A0A2P2M0B0_RHIMU</name>
<organism evidence="1">
    <name type="scientific">Rhizophora mucronata</name>
    <name type="common">Asiatic mangrove</name>
    <dbReference type="NCBI Taxonomy" id="61149"/>
    <lineage>
        <taxon>Eukaryota</taxon>
        <taxon>Viridiplantae</taxon>
        <taxon>Streptophyta</taxon>
        <taxon>Embryophyta</taxon>
        <taxon>Tracheophyta</taxon>
        <taxon>Spermatophyta</taxon>
        <taxon>Magnoliopsida</taxon>
        <taxon>eudicotyledons</taxon>
        <taxon>Gunneridae</taxon>
        <taxon>Pentapetalae</taxon>
        <taxon>rosids</taxon>
        <taxon>fabids</taxon>
        <taxon>Malpighiales</taxon>
        <taxon>Rhizophoraceae</taxon>
        <taxon>Rhizophora</taxon>
    </lineage>
</organism>
<dbReference type="EMBL" id="GGEC01043172">
    <property type="protein sequence ID" value="MBX23656.1"/>
    <property type="molecule type" value="Transcribed_RNA"/>
</dbReference>
<evidence type="ECO:0000313" key="1">
    <source>
        <dbReference type="EMBL" id="MBX23656.1"/>
    </source>
</evidence>
<protein>
    <submittedName>
        <fullName evidence="1">Uncharacterized protein</fullName>
    </submittedName>
</protein>
<proteinExistence type="predicted"/>
<sequence length="73" mass="9190">MVGSWDHRFHRHHHLWPPLPICFASLLVHRQKGIRQIFSPTTNETERIREKFNPHRQRIRMYTYQRKYYFKTI</sequence>